<evidence type="ECO:0000313" key="2">
    <source>
        <dbReference type="EMBL" id="ESP04200.1"/>
    </source>
</evidence>
<dbReference type="EMBL" id="KB199861">
    <property type="protein sequence ID" value="ESP04200.1"/>
    <property type="molecule type" value="Genomic_DNA"/>
</dbReference>
<dbReference type="OrthoDB" id="6163265at2759"/>
<protein>
    <submittedName>
        <fullName evidence="2">Uncharacterized protein</fullName>
    </submittedName>
</protein>
<evidence type="ECO:0000256" key="1">
    <source>
        <dbReference type="SAM" id="MobiDB-lite"/>
    </source>
</evidence>
<dbReference type="KEGG" id="lgi:LOTGIDRAFT_171039"/>
<feature type="compositionally biased region" description="Basic residues" evidence="1">
    <location>
        <begin position="884"/>
        <end position="895"/>
    </location>
</feature>
<dbReference type="Proteomes" id="UP000030746">
    <property type="component" value="Unassembled WGS sequence"/>
</dbReference>
<sequence length="1606" mass="178753">MTAGMSSLKNSPLKPTYNKALKRLSRQLSWDGSSGHQFMLDCPATEDSITTFEEEASLTTSTSTGTASSTDSLTSAYSFKHNYFPSAANNPSVSRQSSINSVSSGYIAELEDSVNDPLSRSPSLFESDQDDSKDILTLENVFDRVLTWDNDPGSQSGSPQDSFNTNEVDNKMKSVFSDSDISSVSIQHKDLILPDEDSTGISFSKYSLNKSTKSDSSVRFSTESSAYSDTSDSIYNKQHSVSLPNIASASAAGMSPIYPGFSPPLSTFTSQERVNYGNFAMMNPMIQHVPSAAESVLLSLGFGDSGRCLPQRFMSSWYEKLAKAQAEQQEFLKCQQLKKTCFSNVNLHNSKTSEVSKDTPQSKVSLKSNEKPILRYPTVSKLNLKTKLPCAESKCKSSVKDTRLARLREYVESHAGLLKLGLGGVNHKRKIFSDSRQQSLPINLETLNEEEEINLQREKLEVNQKSLLKDFLKEEGLSDSCTSFSDSDFSYDSKKQDQKIELDKVYVHEVHHVPKEENDNKQTVVASEMSKTGKKSNISSDSLEVANIMKPTQIEPAMVSIILQDVDGNIQMTSPVTVDQPDPSLLHIPMSPSISSPIPQSPVTVIEVGLDNQLDSLDIDDATPRLNELNDQQEEEPELDDLVDHLSDEALDAECASLQLSTSPEDSPSPLPSPLNISPHLFEDAGSSPTAYEDSSSGIQADDGSLTPLEKIQDCELHLEVIQDLGDEFYLVKEGRVQCVNVGCQYEPQPSDRIKYPLFRNKLLAVGSSDSDSLISDGQNSSPLLTVSQRCSVSPPIHLHTTRNSFFIKGVKHALSDSEIHKSFSEKKQTILGYPALILTNENGEDNDLDPDSDTTFNNHFKPIDSSVDSSIGSDDDQYLITKPRPRRCSRHKRSLMYSDTKESDFSNSDDSVFIQPKNRKLYKCNSVEQECQTDQKYFPDSSSSSSPSPRSRYDQDIQMDRCSISSLVDQCTQTIQEVSETSRTTECKEIQTDTNVKSTQCVQTHGLVRTAEAFCQTPLPPPLQSKESQTDDESNFFVQKGLNEDIQTRFTSTANFTLRTQFDASSPVPNGNGACLLHQNSFTTVSSSECSSFSEISSENGSTDSSQQHYEDPESPLFPRKSWTQQIETEMPQNDEYYDIFKTIVEETYNSPKEQSECLNSRYLDNQSDIQCVNASTSSNTESSSSFRNSMIGDVADTQCSFRHTYTGSSDSEAPCMNQCWSTNCSMKSFSNHIDSMIPDLPYRNQNGSSDFSVNSFINHIDSPISELPYMNQNGCCGIKLENEHNRISETLDERDSGSAEIQLRTSTAGSQEALEPSSLNTGNSESFNRSCQQYESDIGVIEIIGSDGHMDDKVQMTSKIFVDPIHNRSSKSSFRSSRKHADSGFYETPCNSSDDLMSKRVPNVSHGTRLTETRGCNSENRFDKKVTGTVDISEVQLSISDSQIVNRVSKASQVSEDQAISMSKSLIYETSKQTTKNLYETPSFVSKHQSKTTTGNTKENDFENKSLPNQYRVSDTPYKLSRGPIQYKDSDIPYRGHMYHIENQVSQSRHSKDNINIWVSEAPYIIRPEPNSLLEQLKRSCPSRRRSYRRKSVKALASLFDNKQ</sequence>
<feature type="region of interest" description="Disordered" evidence="1">
    <location>
        <begin position="659"/>
        <end position="705"/>
    </location>
</feature>
<feature type="compositionally biased region" description="Polar residues" evidence="1">
    <location>
        <begin position="1481"/>
        <end position="1499"/>
    </location>
</feature>
<feature type="compositionally biased region" description="Polar residues" evidence="1">
    <location>
        <begin position="1319"/>
        <end position="1329"/>
    </location>
</feature>
<gene>
    <name evidence="2" type="ORF">LOTGIDRAFT_171039</name>
</gene>
<reference evidence="2 3" key="1">
    <citation type="journal article" date="2013" name="Nature">
        <title>Insights into bilaterian evolution from three spiralian genomes.</title>
        <authorList>
            <person name="Simakov O."/>
            <person name="Marletaz F."/>
            <person name="Cho S.J."/>
            <person name="Edsinger-Gonzales E."/>
            <person name="Havlak P."/>
            <person name="Hellsten U."/>
            <person name="Kuo D.H."/>
            <person name="Larsson T."/>
            <person name="Lv J."/>
            <person name="Arendt D."/>
            <person name="Savage R."/>
            <person name="Osoegawa K."/>
            <person name="de Jong P."/>
            <person name="Grimwood J."/>
            <person name="Chapman J.A."/>
            <person name="Shapiro H."/>
            <person name="Aerts A."/>
            <person name="Otillar R.P."/>
            <person name="Terry A.Y."/>
            <person name="Boore J.L."/>
            <person name="Grigoriev I.V."/>
            <person name="Lindberg D.R."/>
            <person name="Seaver E.C."/>
            <person name="Weisblat D.A."/>
            <person name="Putnam N.H."/>
            <person name="Rokhsar D.S."/>
        </authorList>
    </citation>
    <scope>NUCLEOTIDE SEQUENCE [LARGE SCALE GENOMIC DNA]</scope>
</reference>
<feature type="compositionally biased region" description="Polar residues" evidence="1">
    <location>
        <begin position="687"/>
        <end position="699"/>
    </location>
</feature>
<feature type="region of interest" description="Disordered" evidence="1">
    <location>
        <begin position="1094"/>
        <end position="1119"/>
    </location>
</feature>
<dbReference type="HOGENOM" id="CLU_244083_0_0_1"/>
<dbReference type="GeneID" id="20241626"/>
<dbReference type="CTD" id="20241626"/>
<dbReference type="RefSeq" id="XP_009045146.1">
    <property type="nucleotide sequence ID" value="XM_009046898.1"/>
</dbReference>
<organism evidence="2 3">
    <name type="scientific">Lottia gigantea</name>
    <name type="common">Giant owl limpet</name>
    <dbReference type="NCBI Taxonomy" id="225164"/>
    <lineage>
        <taxon>Eukaryota</taxon>
        <taxon>Metazoa</taxon>
        <taxon>Spiralia</taxon>
        <taxon>Lophotrochozoa</taxon>
        <taxon>Mollusca</taxon>
        <taxon>Gastropoda</taxon>
        <taxon>Patellogastropoda</taxon>
        <taxon>Lottioidea</taxon>
        <taxon>Lottiidae</taxon>
        <taxon>Lottia</taxon>
    </lineage>
</organism>
<accession>V4CP53</accession>
<proteinExistence type="predicted"/>
<feature type="region of interest" description="Disordered" evidence="1">
    <location>
        <begin position="1293"/>
        <end position="1329"/>
    </location>
</feature>
<keyword evidence="3" id="KW-1185">Reference proteome</keyword>
<feature type="compositionally biased region" description="Low complexity" evidence="1">
    <location>
        <begin position="1094"/>
        <end position="1104"/>
    </location>
</feature>
<evidence type="ECO:0000313" key="3">
    <source>
        <dbReference type="Proteomes" id="UP000030746"/>
    </source>
</evidence>
<feature type="compositionally biased region" description="Acidic residues" evidence="1">
    <location>
        <begin position="843"/>
        <end position="853"/>
    </location>
</feature>
<feature type="region of interest" description="Disordered" evidence="1">
    <location>
        <begin position="843"/>
        <end position="895"/>
    </location>
</feature>
<feature type="region of interest" description="Disordered" evidence="1">
    <location>
        <begin position="1481"/>
        <end position="1522"/>
    </location>
</feature>
<feature type="region of interest" description="Disordered" evidence="1">
    <location>
        <begin position="1370"/>
        <end position="1389"/>
    </location>
</feature>
<name>V4CP53_LOTGI</name>